<dbReference type="PANTHER" id="PTHR34857">
    <property type="entry name" value="SLL0384 PROTEIN"/>
    <property type="match status" value="1"/>
</dbReference>
<evidence type="ECO:0000256" key="3">
    <source>
        <dbReference type="ARBA" id="ARBA00022692"/>
    </source>
</evidence>
<dbReference type="Pfam" id="PF02361">
    <property type="entry name" value="CbiQ"/>
    <property type="match status" value="1"/>
</dbReference>
<dbReference type="AlphaFoldDB" id="A0A0U1QR46"/>
<evidence type="ECO:0000256" key="6">
    <source>
        <dbReference type="SAM" id="Phobius"/>
    </source>
</evidence>
<dbReference type="PANTHER" id="PTHR34857:SF2">
    <property type="entry name" value="SLL0384 PROTEIN"/>
    <property type="match status" value="1"/>
</dbReference>
<gene>
    <name evidence="7" type="ORF">SINU_03615</name>
</gene>
<feature type="transmembrane region" description="Helical" evidence="6">
    <location>
        <begin position="73"/>
        <end position="94"/>
    </location>
</feature>
<dbReference type="Proteomes" id="UP000035553">
    <property type="component" value="Unassembled WGS sequence"/>
</dbReference>
<dbReference type="STRING" id="1069536.SINU_03615"/>
<keyword evidence="4 6" id="KW-1133">Transmembrane helix</keyword>
<feature type="transmembrane region" description="Helical" evidence="6">
    <location>
        <begin position="106"/>
        <end position="129"/>
    </location>
</feature>
<feature type="transmembrane region" description="Helical" evidence="6">
    <location>
        <begin position="26"/>
        <end position="53"/>
    </location>
</feature>
<evidence type="ECO:0000313" key="7">
    <source>
        <dbReference type="EMBL" id="KLI03274.1"/>
    </source>
</evidence>
<keyword evidence="5 6" id="KW-0472">Membrane</keyword>
<keyword evidence="2" id="KW-1003">Cell membrane</keyword>
<proteinExistence type="predicted"/>
<evidence type="ECO:0000313" key="8">
    <source>
        <dbReference type="Proteomes" id="UP000035553"/>
    </source>
</evidence>
<dbReference type="EMBL" id="AFVQ02000046">
    <property type="protein sequence ID" value="KLI03274.1"/>
    <property type="molecule type" value="Genomic_DNA"/>
</dbReference>
<evidence type="ECO:0000256" key="2">
    <source>
        <dbReference type="ARBA" id="ARBA00022475"/>
    </source>
</evidence>
<dbReference type="RefSeq" id="WP_010024737.1">
    <property type="nucleotide sequence ID" value="NZ_AFVQ02000046.1"/>
</dbReference>
<keyword evidence="3 6" id="KW-0812">Transmembrane</keyword>
<name>A0A0U1QR46_9BACL</name>
<sequence>MTRDLTVGQFIPGHSLMHRLDPRTKLMLTFLFIIQVFLTKSALSLIFLLLLLWIYIVCAQVPARKVFRAVRPIIPVIIVTALLNIFYVSGHVLWHYAFLRITDQGLFTGFTLLVRLITLIAGCSLITYTTSLNALASGLEQLLAPLKRLHFPVSELSMTLSITLRFLPTLAEELDRIIEAQKARGAQFATGTILNRIRAFFPVILPLFMSAFRRAFELTNAIECRCYHGGEGRTKLHPLKLGRRDYAAVIFFLAAFAMTLIFNSIRQPF</sequence>
<dbReference type="CDD" id="cd16914">
    <property type="entry name" value="EcfT"/>
    <property type="match status" value="1"/>
</dbReference>
<dbReference type="InterPro" id="IPR003339">
    <property type="entry name" value="ABC/ECF_trnsptr_transmembrane"/>
</dbReference>
<dbReference type="GO" id="GO:0005886">
    <property type="term" value="C:plasma membrane"/>
    <property type="evidence" value="ECO:0007669"/>
    <property type="project" value="UniProtKB-ARBA"/>
</dbReference>
<protein>
    <submittedName>
        <fullName evidence="7">Transporter</fullName>
    </submittedName>
</protein>
<dbReference type="OrthoDB" id="8075495at2"/>
<comment type="subcellular location">
    <subcellularLocation>
        <location evidence="1">Membrane</location>
        <topology evidence="1">Multi-pass membrane protein</topology>
    </subcellularLocation>
</comment>
<evidence type="ECO:0000256" key="4">
    <source>
        <dbReference type="ARBA" id="ARBA00022989"/>
    </source>
</evidence>
<organism evidence="7 8">
    <name type="scientific">Sporolactobacillus inulinus CASD</name>
    <dbReference type="NCBI Taxonomy" id="1069536"/>
    <lineage>
        <taxon>Bacteria</taxon>
        <taxon>Bacillati</taxon>
        <taxon>Bacillota</taxon>
        <taxon>Bacilli</taxon>
        <taxon>Bacillales</taxon>
        <taxon>Sporolactobacillaceae</taxon>
        <taxon>Sporolactobacillus</taxon>
    </lineage>
</organism>
<reference evidence="7 8" key="1">
    <citation type="journal article" date="2011" name="J. Bacteriol.">
        <title>Draft genome sequence of Sporolactobacillus inulinus strain CASD, an efficient D-lactic acid-producing bacterium with high-concentration lactate tolerance capability.</title>
        <authorList>
            <person name="Yu B."/>
            <person name="Su F."/>
            <person name="Wang L."/>
            <person name="Xu K."/>
            <person name="Zhao B."/>
            <person name="Xu P."/>
        </authorList>
    </citation>
    <scope>NUCLEOTIDE SEQUENCE [LARGE SCALE GENOMIC DNA]</scope>
    <source>
        <strain evidence="7 8">CASD</strain>
    </source>
</reference>
<evidence type="ECO:0000256" key="5">
    <source>
        <dbReference type="ARBA" id="ARBA00023136"/>
    </source>
</evidence>
<evidence type="ECO:0000256" key="1">
    <source>
        <dbReference type="ARBA" id="ARBA00004141"/>
    </source>
</evidence>
<comment type="caution">
    <text evidence="7">The sequence shown here is derived from an EMBL/GenBank/DDBJ whole genome shotgun (WGS) entry which is preliminary data.</text>
</comment>
<dbReference type="InterPro" id="IPR051611">
    <property type="entry name" value="ECF_transporter_component"/>
</dbReference>
<keyword evidence="8" id="KW-1185">Reference proteome</keyword>
<feature type="transmembrane region" description="Helical" evidence="6">
    <location>
        <begin position="246"/>
        <end position="265"/>
    </location>
</feature>
<accession>A0A0U1QR46</accession>